<feature type="active site" description="Nucleophile" evidence="7">
    <location>
        <position position="459"/>
    </location>
</feature>
<evidence type="ECO:0000256" key="6">
    <source>
        <dbReference type="ARBA" id="ARBA00023316"/>
    </source>
</evidence>
<dbReference type="RefSeq" id="WP_341841921.1">
    <property type="nucleotide sequence ID" value="NZ_CP149792.1"/>
</dbReference>
<accession>A0ABZ2Z6V0</accession>
<comment type="pathway">
    <text evidence="1 7">Cell wall biogenesis; peptidoglycan biosynthesis.</text>
</comment>
<keyword evidence="5 7" id="KW-0573">Peptidoglycan synthesis</keyword>
<keyword evidence="3" id="KW-0808">Transferase</keyword>
<dbReference type="PANTHER" id="PTHR41533">
    <property type="entry name" value="L,D-TRANSPEPTIDASE HI_1667-RELATED"/>
    <property type="match status" value="1"/>
</dbReference>
<sequence>MLKKIVLPTLLLALAVACQQGQKRPKGEGINRDTTHYTKEEYIAEAMDSNLVVAFLDHHAEFAPYRESILDFYRKRDFHFAWIDSAGLTEQAGGFMNMMRQDEATGIRDSSLDKSAALRLYDSLSAEGSELNRKDLLYRITEISLTGQFFDYAQKTWGGMTSDNSKDLEWFIPRKKINVESLLDSVIRYPKTAIATNEPVNRQYKLLRDELQRLAKLAKDNPVLDSIRIEKKKTYKSGDSSNVIAAVKKRLQMYGDFKDSDTTSRFTPQLDSALRNFQARFGQKEDGVIRESTVASLNRPLEHYMQQILLNMERIRWVPVEVNTDYLLVNIPEFRLHAYEDGKLAWSCNVVVGTQGNSTVIFSKDLKYVVFSPYWNVPPGILRKEVLPGIRKSGKAYLARHNMEMSGSGNSISIRQKPGPSNSLGKVKFLFPNEYNIYLHDTPSKGLFNETKRSFSHGCIRVSEPKKLAEWVLRKDSSWTTAKIDAAMNANKEKYVTVKEKIPVFIGYFTAWVDSQGRLNFRDDVYGHDKKLAALLFGK</sequence>
<keyword evidence="6 7" id="KW-0961">Cell wall biogenesis/degradation</keyword>
<reference evidence="9 10" key="1">
    <citation type="submission" date="2024-03" db="EMBL/GenBank/DDBJ databases">
        <title>Chitinophaga caseinilytica sp. nov., a casein hydrolysing bacterium isolated from forest soil.</title>
        <authorList>
            <person name="Lee D.S."/>
            <person name="Han D.M."/>
            <person name="Baek J.H."/>
            <person name="Choi D.G."/>
            <person name="Jeon J.H."/>
            <person name="Jeon C.O."/>
        </authorList>
    </citation>
    <scope>NUCLEOTIDE SEQUENCE [LARGE SCALE GENOMIC DNA]</scope>
    <source>
        <strain evidence="9 10">KACC 19118</strain>
    </source>
</reference>
<dbReference type="Gene3D" id="2.40.440.10">
    <property type="entry name" value="L,D-transpeptidase catalytic domain-like"/>
    <property type="match status" value="1"/>
</dbReference>
<evidence type="ECO:0000313" key="10">
    <source>
        <dbReference type="Proteomes" id="UP001449657"/>
    </source>
</evidence>
<dbReference type="Pfam" id="PF03734">
    <property type="entry name" value="YkuD"/>
    <property type="match status" value="1"/>
</dbReference>
<dbReference type="InterPro" id="IPR005490">
    <property type="entry name" value="LD_TPept_cat_dom"/>
</dbReference>
<dbReference type="Pfam" id="PF01471">
    <property type="entry name" value="PG_binding_1"/>
    <property type="match status" value="1"/>
</dbReference>
<protein>
    <submittedName>
        <fullName evidence="9">L,D-transpeptidase family protein</fullName>
    </submittedName>
</protein>
<evidence type="ECO:0000256" key="2">
    <source>
        <dbReference type="ARBA" id="ARBA00005992"/>
    </source>
</evidence>
<dbReference type="Pfam" id="PF20142">
    <property type="entry name" value="Scaffold"/>
    <property type="match status" value="1"/>
</dbReference>
<dbReference type="InterPro" id="IPR036365">
    <property type="entry name" value="PGBD-like_sf"/>
</dbReference>
<feature type="active site" description="Proton donor/acceptor" evidence="7">
    <location>
        <position position="440"/>
    </location>
</feature>
<dbReference type="InterPro" id="IPR038063">
    <property type="entry name" value="Transpep_catalytic_dom"/>
</dbReference>
<evidence type="ECO:0000259" key="8">
    <source>
        <dbReference type="PROSITE" id="PS52029"/>
    </source>
</evidence>
<dbReference type="PROSITE" id="PS51257">
    <property type="entry name" value="PROKAR_LIPOPROTEIN"/>
    <property type="match status" value="1"/>
</dbReference>
<dbReference type="InterPro" id="IPR002477">
    <property type="entry name" value="Peptidoglycan-bd-like"/>
</dbReference>
<dbReference type="PROSITE" id="PS52029">
    <property type="entry name" value="LD_TPASE"/>
    <property type="match status" value="1"/>
</dbReference>
<dbReference type="InterPro" id="IPR052905">
    <property type="entry name" value="LD-transpeptidase_YkuD-like"/>
</dbReference>
<dbReference type="InterPro" id="IPR045380">
    <property type="entry name" value="LD_TPept_scaffold_dom"/>
</dbReference>
<name>A0ABZ2Z6V0_9BACT</name>
<dbReference type="SUPFAM" id="SSF141523">
    <property type="entry name" value="L,D-transpeptidase catalytic domain-like"/>
    <property type="match status" value="1"/>
</dbReference>
<dbReference type="Proteomes" id="UP001449657">
    <property type="component" value="Chromosome"/>
</dbReference>
<comment type="similarity">
    <text evidence="2">Belongs to the YkuD family.</text>
</comment>
<dbReference type="SUPFAM" id="SSF47090">
    <property type="entry name" value="PGBD-like"/>
    <property type="match status" value="1"/>
</dbReference>
<dbReference type="PANTHER" id="PTHR41533:SF2">
    <property type="entry name" value="BLR7131 PROTEIN"/>
    <property type="match status" value="1"/>
</dbReference>
<dbReference type="Gene3D" id="1.10.101.10">
    <property type="entry name" value="PGBD-like superfamily/PGBD"/>
    <property type="match status" value="1"/>
</dbReference>
<feature type="domain" description="L,D-TPase catalytic" evidence="8">
    <location>
        <begin position="325"/>
        <end position="485"/>
    </location>
</feature>
<dbReference type="InterPro" id="IPR036366">
    <property type="entry name" value="PGBDSf"/>
</dbReference>
<organism evidence="9 10">
    <name type="scientific">Chitinophaga caseinilytica</name>
    <dbReference type="NCBI Taxonomy" id="2267521"/>
    <lineage>
        <taxon>Bacteria</taxon>
        <taxon>Pseudomonadati</taxon>
        <taxon>Bacteroidota</taxon>
        <taxon>Chitinophagia</taxon>
        <taxon>Chitinophagales</taxon>
        <taxon>Chitinophagaceae</taxon>
        <taxon>Chitinophaga</taxon>
    </lineage>
</organism>
<evidence type="ECO:0000256" key="5">
    <source>
        <dbReference type="ARBA" id="ARBA00022984"/>
    </source>
</evidence>
<dbReference type="EMBL" id="CP150096">
    <property type="protein sequence ID" value="WZN47270.1"/>
    <property type="molecule type" value="Genomic_DNA"/>
</dbReference>
<keyword evidence="10" id="KW-1185">Reference proteome</keyword>
<evidence type="ECO:0000313" key="9">
    <source>
        <dbReference type="EMBL" id="WZN47270.1"/>
    </source>
</evidence>
<evidence type="ECO:0000256" key="4">
    <source>
        <dbReference type="ARBA" id="ARBA00022960"/>
    </source>
</evidence>
<evidence type="ECO:0000256" key="7">
    <source>
        <dbReference type="PROSITE-ProRule" id="PRU01373"/>
    </source>
</evidence>
<evidence type="ECO:0000256" key="3">
    <source>
        <dbReference type="ARBA" id="ARBA00022679"/>
    </source>
</evidence>
<dbReference type="CDD" id="cd16913">
    <property type="entry name" value="YkuD_like"/>
    <property type="match status" value="1"/>
</dbReference>
<gene>
    <name evidence="9" type="ORF">WJU22_03630</name>
</gene>
<keyword evidence="4 7" id="KW-0133">Cell shape</keyword>
<evidence type="ECO:0000256" key="1">
    <source>
        <dbReference type="ARBA" id="ARBA00004752"/>
    </source>
</evidence>
<proteinExistence type="inferred from homology"/>